<accession>A0A7W6BJK4</accession>
<organism evidence="4 5">
    <name type="scientific">Sphingobium jiangsuense</name>
    <dbReference type="NCBI Taxonomy" id="870476"/>
    <lineage>
        <taxon>Bacteria</taxon>
        <taxon>Pseudomonadati</taxon>
        <taxon>Pseudomonadota</taxon>
        <taxon>Alphaproteobacteria</taxon>
        <taxon>Sphingomonadales</taxon>
        <taxon>Sphingomonadaceae</taxon>
        <taxon>Sphingobium</taxon>
    </lineage>
</organism>
<evidence type="ECO:0000256" key="1">
    <source>
        <dbReference type="SAM" id="MobiDB-lite"/>
    </source>
</evidence>
<sequence>MRTYLAGMALLTMCACSPAQKDAAPATGNGAAPATNAADMPAAAPTSQGAGGQDVAIKRGDEALEFDYGWPGAAAAVGPLDAWLRAHAEDQYRKALAEAEEGRKAAKSDGYPFRRYSFAQQWESVADLPGVLVLESSGYSYTGGAHGMPFVTSLIWDRKAGKRLGTADVLDKAKLTAAARPAFCAELDRQRAEKRGEPVDPDAKDGIAEFNQCPIMAEQEILPLSRNGKVLDAIRVVIGPYVAGPYAEGSYEIDLPVTPAMLEAVKQPYRGWFSTGTP</sequence>
<dbReference type="Proteomes" id="UP000571950">
    <property type="component" value="Unassembled WGS sequence"/>
</dbReference>
<dbReference type="RefSeq" id="WP_188073482.1">
    <property type="nucleotide sequence ID" value="NZ_BSPS01000035.1"/>
</dbReference>
<feature type="chain" id="PRO_5030861458" description="Deacetylase PdaC domain-containing protein" evidence="2">
    <location>
        <begin position="22"/>
        <end position="278"/>
    </location>
</feature>
<name>A0A7W6BJK4_9SPHN</name>
<dbReference type="Gene3D" id="3.30.565.40">
    <property type="entry name" value="Fervidobacterium nodosum Rt17-B1 like"/>
    <property type="match status" value="1"/>
</dbReference>
<dbReference type="AlphaFoldDB" id="A0A7W6BJK4"/>
<feature type="signal peptide" evidence="2">
    <location>
        <begin position="1"/>
        <end position="21"/>
    </location>
</feature>
<evidence type="ECO:0000256" key="2">
    <source>
        <dbReference type="SAM" id="SignalP"/>
    </source>
</evidence>
<feature type="region of interest" description="Disordered" evidence="1">
    <location>
        <begin position="22"/>
        <end position="53"/>
    </location>
</feature>
<keyword evidence="5" id="KW-1185">Reference proteome</keyword>
<gene>
    <name evidence="4" type="ORF">GGR43_003932</name>
</gene>
<keyword evidence="2" id="KW-0732">Signal</keyword>
<evidence type="ECO:0000313" key="4">
    <source>
        <dbReference type="EMBL" id="MBB3928190.1"/>
    </source>
</evidence>
<feature type="compositionally biased region" description="Low complexity" evidence="1">
    <location>
        <begin position="22"/>
        <end position="45"/>
    </location>
</feature>
<reference evidence="4 5" key="1">
    <citation type="submission" date="2020-08" db="EMBL/GenBank/DDBJ databases">
        <title>Genomic Encyclopedia of Type Strains, Phase IV (KMG-IV): sequencing the most valuable type-strain genomes for metagenomic binning, comparative biology and taxonomic classification.</title>
        <authorList>
            <person name="Goeker M."/>
        </authorList>
    </citation>
    <scope>NUCLEOTIDE SEQUENCE [LARGE SCALE GENOMIC DNA]</scope>
    <source>
        <strain evidence="4 5">DSM 26189</strain>
    </source>
</reference>
<comment type="caution">
    <text evidence="4">The sequence shown here is derived from an EMBL/GenBank/DDBJ whole genome shotgun (WGS) entry which is preliminary data.</text>
</comment>
<dbReference type="PROSITE" id="PS51257">
    <property type="entry name" value="PROKAR_LIPOPROTEIN"/>
    <property type="match status" value="1"/>
</dbReference>
<protein>
    <recommendedName>
        <fullName evidence="3">Deacetylase PdaC domain-containing protein</fullName>
    </recommendedName>
</protein>
<dbReference type="InterPro" id="IPR025303">
    <property type="entry name" value="PdaC"/>
</dbReference>
<evidence type="ECO:0000259" key="3">
    <source>
        <dbReference type="Pfam" id="PF13739"/>
    </source>
</evidence>
<evidence type="ECO:0000313" key="5">
    <source>
        <dbReference type="Proteomes" id="UP000571950"/>
    </source>
</evidence>
<feature type="domain" description="Deacetylase PdaC" evidence="3">
    <location>
        <begin position="58"/>
        <end position="148"/>
    </location>
</feature>
<dbReference type="EMBL" id="JACIDT010000020">
    <property type="protein sequence ID" value="MBB3928190.1"/>
    <property type="molecule type" value="Genomic_DNA"/>
</dbReference>
<proteinExistence type="predicted"/>
<dbReference type="Pfam" id="PF13739">
    <property type="entry name" value="PdaC"/>
    <property type="match status" value="1"/>
</dbReference>